<dbReference type="InterPro" id="IPR002213">
    <property type="entry name" value="UDP_glucos_trans"/>
</dbReference>
<dbReference type="Proteomes" id="UP001497457">
    <property type="component" value="Chromosome 19rd"/>
</dbReference>
<evidence type="ECO:0000256" key="4">
    <source>
        <dbReference type="RuleBase" id="RU003718"/>
    </source>
</evidence>
<organism evidence="7 8">
    <name type="scientific">Urochloa decumbens</name>
    <dbReference type="NCBI Taxonomy" id="240449"/>
    <lineage>
        <taxon>Eukaryota</taxon>
        <taxon>Viridiplantae</taxon>
        <taxon>Streptophyta</taxon>
        <taxon>Embryophyta</taxon>
        <taxon>Tracheophyta</taxon>
        <taxon>Spermatophyta</taxon>
        <taxon>Magnoliopsida</taxon>
        <taxon>Liliopsida</taxon>
        <taxon>Poales</taxon>
        <taxon>Poaceae</taxon>
        <taxon>PACMAD clade</taxon>
        <taxon>Panicoideae</taxon>
        <taxon>Panicodae</taxon>
        <taxon>Paniceae</taxon>
        <taxon>Melinidinae</taxon>
        <taxon>Urochloa</taxon>
    </lineage>
</organism>
<dbReference type="PANTHER" id="PTHR11926">
    <property type="entry name" value="GLUCOSYL/GLUCURONOSYL TRANSFERASES"/>
    <property type="match status" value="1"/>
</dbReference>
<evidence type="ECO:0000256" key="2">
    <source>
        <dbReference type="ARBA" id="ARBA00022676"/>
    </source>
</evidence>
<accession>A0ABC8ZTK4</accession>
<name>A0ABC8ZTK4_9POAL</name>
<dbReference type="Gene3D" id="3.40.50.2000">
    <property type="entry name" value="Glycogen Phosphorylase B"/>
    <property type="match status" value="2"/>
</dbReference>
<keyword evidence="2 4" id="KW-0328">Glycosyltransferase</keyword>
<dbReference type="FunFam" id="3.40.50.2000:FF:000078">
    <property type="entry name" value="Glycosyltransferase"/>
    <property type="match status" value="1"/>
</dbReference>
<dbReference type="InterPro" id="IPR035595">
    <property type="entry name" value="UDP_glycos_trans_CS"/>
</dbReference>
<dbReference type="SUPFAM" id="SSF53756">
    <property type="entry name" value="UDP-Glycosyltransferase/glycogen phosphorylase"/>
    <property type="match status" value="1"/>
</dbReference>
<gene>
    <name evidence="7" type="ORF">URODEC1_LOCUS47198</name>
</gene>
<evidence type="ECO:0000313" key="8">
    <source>
        <dbReference type="Proteomes" id="UP001497457"/>
    </source>
</evidence>
<feature type="compositionally biased region" description="Low complexity" evidence="6">
    <location>
        <begin position="33"/>
        <end position="44"/>
    </location>
</feature>
<evidence type="ECO:0000256" key="3">
    <source>
        <dbReference type="ARBA" id="ARBA00022679"/>
    </source>
</evidence>
<dbReference type="GO" id="GO:0016758">
    <property type="term" value="F:hexosyltransferase activity"/>
    <property type="evidence" value="ECO:0007669"/>
    <property type="project" value="UniProtKB-ARBA"/>
</dbReference>
<evidence type="ECO:0000313" key="7">
    <source>
        <dbReference type="EMBL" id="CAL4965411.1"/>
    </source>
</evidence>
<dbReference type="Pfam" id="PF00201">
    <property type="entry name" value="UDPGT"/>
    <property type="match status" value="1"/>
</dbReference>
<dbReference type="PANTHER" id="PTHR11926:SF986">
    <property type="entry name" value="UDP-GLYCOSYLTRANSFERASE 84A1"/>
    <property type="match status" value="1"/>
</dbReference>
<feature type="region of interest" description="Disordered" evidence="6">
    <location>
        <begin position="1"/>
        <end position="44"/>
    </location>
</feature>
<dbReference type="PROSITE" id="PS00375">
    <property type="entry name" value="UDPGT"/>
    <property type="match status" value="1"/>
</dbReference>
<dbReference type="EC" id="2.4.1.-" evidence="5"/>
<dbReference type="CDD" id="cd03784">
    <property type="entry name" value="GT1_Gtf-like"/>
    <property type="match status" value="1"/>
</dbReference>
<protein>
    <recommendedName>
        <fullName evidence="5">Glycosyltransferase</fullName>
        <ecNumber evidence="5">2.4.1.-</ecNumber>
    </recommendedName>
</protein>
<proteinExistence type="inferred from homology"/>
<evidence type="ECO:0000256" key="5">
    <source>
        <dbReference type="RuleBase" id="RU362057"/>
    </source>
</evidence>
<comment type="similarity">
    <text evidence="1 4">Belongs to the UDP-glycosyltransferase family.</text>
</comment>
<keyword evidence="3 4" id="KW-0808">Transferase</keyword>
<evidence type="ECO:0000256" key="1">
    <source>
        <dbReference type="ARBA" id="ARBA00009995"/>
    </source>
</evidence>
<dbReference type="EMBL" id="OZ075129">
    <property type="protein sequence ID" value="CAL4965411.1"/>
    <property type="molecule type" value="Genomic_DNA"/>
</dbReference>
<keyword evidence="8" id="KW-1185">Reference proteome</keyword>
<reference evidence="7" key="1">
    <citation type="submission" date="2024-10" db="EMBL/GenBank/DDBJ databases">
        <authorList>
            <person name="Ryan C."/>
        </authorList>
    </citation>
    <scope>NUCLEOTIDE SEQUENCE [LARGE SCALE GENOMIC DNA]</scope>
</reference>
<dbReference type="AlphaFoldDB" id="A0ABC8ZTK4"/>
<evidence type="ECO:0000256" key="6">
    <source>
        <dbReference type="SAM" id="MobiDB-lite"/>
    </source>
</evidence>
<sequence>MRKQAGARVIHPSQRPALIREGGKRTSSPSTRPAMSGEEAAPASAATAPPHVLLVCFPSQGHVNPTLRLAKRLAAKGLLVTFCTTSTAGAKLAAASPSAAISSSRNDGNGVRVGRGRLRFEFLDDHGKERDDLMRHLATQAPAAFADLLRRQALAGRPVSCVVGNPFLPWALDAAAAAGVPSSAVLWVQSCAVFSVYYHAASGLLEIPPENDPAARVALPGLPPLSAAELPSFLLPSNPYTLLTDAIVAQFRSINAASWVFVNSFPELERDVLAALPGVAPRPPPPLVPIGPLVDLDGEDAVRGDMIEAADGECVAWLDAHPPHSVVYASVGSIVELSADEVAEMAHGLASTGRPFLWVVRPDARPLLPEGFLDAGGAAANGIVVQWSPQERVLAHPATACFLTHCGWNSTLETVAAGVPVVAFPQWGDQCTDAKFLVEELGMGVRLRAPPLTREAVSDAVELTVAGPEAESMRARAKAWSAAARAAVAPGGSADRHLQAFVDDVTRQASGRKEQGGVSASSGA</sequence>